<name>A0A0E4C8Z3_9FIRM</name>
<reference evidence="1 2" key="1">
    <citation type="submission" date="2015-03" db="EMBL/GenBank/DDBJ databases">
        <authorList>
            <person name="Murphy D."/>
        </authorList>
    </citation>
    <scope>NUCLEOTIDE SEQUENCE [LARGE SCALE GENOMIC DNA]</scope>
    <source>
        <strain evidence="1 2">OL-4</strain>
    </source>
</reference>
<evidence type="ECO:0000313" key="2">
    <source>
        <dbReference type="Proteomes" id="UP000045545"/>
    </source>
</evidence>
<accession>A0A0E4C8Z3</accession>
<protein>
    <submittedName>
        <fullName evidence="1">Uncharacterized</fullName>
    </submittedName>
</protein>
<gene>
    <name evidence="1" type="ORF">1867</name>
</gene>
<evidence type="ECO:0000313" key="1">
    <source>
        <dbReference type="EMBL" id="CFX78148.1"/>
    </source>
</evidence>
<dbReference type="RefSeq" id="WP_052729698.1">
    <property type="nucleotide sequence ID" value="NZ_CGIH01000029.1"/>
</dbReference>
<sequence length="167" mass="19297">MTKKGLVAPYSINQKKGNQNWEELFAKALDLHQRGITGDKKASQEAHEILLEIHKMVPKEALVEAYLGSAILLQGRYAVNPDEKLKKANEGLKIIDRAVIRDRNNIKIRILRAYICLNLPRDVFDRRKTAAEDFKYLLSRYDKDPSVFSAEFHQQLRRDLEAVQPRV</sequence>
<proteinExistence type="predicted"/>
<organism evidence="1 2">
    <name type="scientific">Syntrophomonas zehnderi OL-4</name>
    <dbReference type="NCBI Taxonomy" id="690567"/>
    <lineage>
        <taxon>Bacteria</taxon>
        <taxon>Bacillati</taxon>
        <taxon>Bacillota</taxon>
        <taxon>Clostridia</taxon>
        <taxon>Eubacteriales</taxon>
        <taxon>Syntrophomonadaceae</taxon>
        <taxon>Syntrophomonas</taxon>
    </lineage>
</organism>
<dbReference type="EMBL" id="CGIH01000029">
    <property type="protein sequence ID" value="CFX78148.1"/>
    <property type="molecule type" value="Genomic_DNA"/>
</dbReference>
<dbReference type="AlphaFoldDB" id="A0A0E4C8Z3"/>
<keyword evidence="2" id="KW-1185">Reference proteome</keyword>
<dbReference type="Proteomes" id="UP000045545">
    <property type="component" value="Unassembled WGS sequence"/>
</dbReference>
<dbReference type="OrthoDB" id="1807878at2"/>
<dbReference type="STRING" id="690567.1867"/>